<keyword evidence="4" id="KW-1185">Reference proteome</keyword>
<dbReference type="Pfam" id="PF06667">
    <property type="entry name" value="PspB"/>
    <property type="match status" value="1"/>
</dbReference>
<protein>
    <submittedName>
        <fullName evidence="3">Phage shock protein B</fullName>
    </submittedName>
</protein>
<accession>A0A317QC02</accession>
<keyword evidence="1" id="KW-0175">Coiled coil</keyword>
<gene>
    <name evidence="3" type="ORF">DET45_102224</name>
</gene>
<keyword evidence="2" id="KW-0472">Membrane</keyword>
<dbReference type="InterPro" id="IPR009554">
    <property type="entry name" value="Phageshock_PspB"/>
</dbReference>
<dbReference type="GO" id="GO:0009271">
    <property type="term" value="P:phage shock"/>
    <property type="evidence" value="ECO:0007669"/>
    <property type="project" value="InterPro"/>
</dbReference>
<evidence type="ECO:0000256" key="2">
    <source>
        <dbReference type="SAM" id="Phobius"/>
    </source>
</evidence>
<dbReference type="EMBL" id="QGTT01000002">
    <property type="protein sequence ID" value="PWW15219.1"/>
    <property type="molecule type" value="Genomic_DNA"/>
</dbReference>
<evidence type="ECO:0000313" key="4">
    <source>
        <dbReference type="Proteomes" id="UP000246964"/>
    </source>
</evidence>
<proteinExistence type="predicted"/>
<feature type="transmembrane region" description="Helical" evidence="2">
    <location>
        <begin position="6"/>
        <end position="25"/>
    </location>
</feature>
<evidence type="ECO:0000256" key="1">
    <source>
        <dbReference type="SAM" id="Coils"/>
    </source>
</evidence>
<keyword evidence="2" id="KW-0812">Transmembrane</keyword>
<comment type="caution">
    <text evidence="3">The sequence shown here is derived from an EMBL/GenBank/DDBJ whole genome shotgun (WGS) entry which is preliminary data.</text>
</comment>
<sequence>MDLLASLISAPIIIFMVIVAPLWIIMHYRSQRKLNEGLSQQELLQLQELAHQAERMQERIKTLEAILDAEAPQWRNRV</sequence>
<dbReference type="AlphaFoldDB" id="A0A317QC02"/>
<dbReference type="NCBIfam" id="TIGR02976">
    <property type="entry name" value="phageshock_pspB"/>
    <property type="match status" value="1"/>
</dbReference>
<dbReference type="RefSeq" id="WP_110075156.1">
    <property type="nucleotide sequence ID" value="NZ_QGTT01000002.1"/>
</dbReference>
<dbReference type="NCBIfam" id="NF006993">
    <property type="entry name" value="PRK09458.1"/>
    <property type="match status" value="1"/>
</dbReference>
<feature type="coiled-coil region" evidence="1">
    <location>
        <begin position="39"/>
        <end position="66"/>
    </location>
</feature>
<reference evidence="3 4" key="1">
    <citation type="submission" date="2018-05" db="EMBL/GenBank/DDBJ databases">
        <title>Freshwater and sediment microbial communities from various areas in North America, analyzing microbe dynamics in response to fracking.</title>
        <authorList>
            <person name="Lamendella R."/>
        </authorList>
    </citation>
    <scope>NUCLEOTIDE SEQUENCE [LARGE SCALE GENOMIC DNA]</scope>
    <source>
        <strain evidence="3 4">125B1</strain>
    </source>
</reference>
<keyword evidence="2" id="KW-1133">Transmembrane helix</keyword>
<dbReference type="STRING" id="519453.SAMN04488070_0612"/>
<name>A0A317QC02_9GAMM</name>
<organism evidence="3 4">
    <name type="scientific">Pseudidiomarina maritima</name>
    <dbReference type="NCBI Taxonomy" id="519453"/>
    <lineage>
        <taxon>Bacteria</taxon>
        <taxon>Pseudomonadati</taxon>
        <taxon>Pseudomonadota</taxon>
        <taxon>Gammaproteobacteria</taxon>
        <taxon>Alteromonadales</taxon>
        <taxon>Idiomarinaceae</taxon>
        <taxon>Pseudidiomarina</taxon>
    </lineage>
</organism>
<evidence type="ECO:0000313" key="3">
    <source>
        <dbReference type="EMBL" id="PWW15219.1"/>
    </source>
</evidence>
<dbReference type="Proteomes" id="UP000246964">
    <property type="component" value="Unassembled WGS sequence"/>
</dbReference>
<dbReference type="GO" id="GO:0006355">
    <property type="term" value="P:regulation of DNA-templated transcription"/>
    <property type="evidence" value="ECO:0007669"/>
    <property type="project" value="InterPro"/>
</dbReference>